<comment type="subcellular location">
    <subcellularLocation>
        <location evidence="1">Nucleus</location>
    </subcellularLocation>
</comment>
<accession>A0A1A8Q847</accession>
<dbReference type="SMART" id="SM00355">
    <property type="entry name" value="ZnF_C2H2"/>
    <property type="match status" value="7"/>
</dbReference>
<dbReference type="SUPFAM" id="SSF57667">
    <property type="entry name" value="beta-beta-alpha zinc fingers"/>
    <property type="match status" value="4"/>
</dbReference>
<evidence type="ECO:0000259" key="12">
    <source>
        <dbReference type="PROSITE" id="PS50157"/>
    </source>
</evidence>
<dbReference type="EMBL" id="HAEH01010342">
    <property type="protein sequence ID" value="SBR89457.1"/>
    <property type="molecule type" value="Transcribed_RNA"/>
</dbReference>
<keyword evidence="7" id="KW-0238">DNA-binding</keyword>
<keyword evidence="2" id="KW-0479">Metal-binding</keyword>
<feature type="compositionally biased region" description="Basic and acidic residues" evidence="11">
    <location>
        <begin position="115"/>
        <end position="134"/>
    </location>
</feature>
<feature type="domain" description="C2H2-type" evidence="12">
    <location>
        <begin position="159"/>
        <end position="186"/>
    </location>
</feature>
<feature type="compositionally biased region" description="Basic and acidic residues" evidence="11">
    <location>
        <begin position="44"/>
        <end position="59"/>
    </location>
</feature>
<evidence type="ECO:0000256" key="5">
    <source>
        <dbReference type="ARBA" id="ARBA00022833"/>
    </source>
</evidence>
<dbReference type="GO" id="GO:0006357">
    <property type="term" value="P:regulation of transcription by RNA polymerase II"/>
    <property type="evidence" value="ECO:0007669"/>
    <property type="project" value="TreeGrafter"/>
</dbReference>
<evidence type="ECO:0000256" key="8">
    <source>
        <dbReference type="ARBA" id="ARBA00023163"/>
    </source>
</evidence>
<dbReference type="FunFam" id="3.30.160.60:FF:000646">
    <property type="entry name" value="Myeloid zinc finger 1"/>
    <property type="match status" value="1"/>
</dbReference>
<dbReference type="Gene3D" id="3.30.160.60">
    <property type="entry name" value="Classic Zinc Finger"/>
    <property type="match status" value="7"/>
</dbReference>
<feature type="domain" description="C2H2-type" evidence="12">
    <location>
        <begin position="271"/>
        <end position="298"/>
    </location>
</feature>
<dbReference type="FunFam" id="3.30.160.60:FF:000045">
    <property type="entry name" value="ZFP69 zinc finger protein B"/>
    <property type="match status" value="1"/>
</dbReference>
<dbReference type="PANTHER" id="PTHR24390:SF244">
    <property type="entry name" value="LD33778P-RELATED"/>
    <property type="match status" value="1"/>
</dbReference>
<name>A0A1A8Q847_9TELE</name>
<reference evidence="13" key="2">
    <citation type="submission" date="2016-06" db="EMBL/GenBank/DDBJ databases">
        <title>The genome of a short-lived fish provides insights into sex chromosome evolution and the genetic control of aging.</title>
        <authorList>
            <person name="Reichwald K."/>
            <person name="Felder M."/>
            <person name="Petzold A."/>
            <person name="Koch P."/>
            <person name="Groth M."/>
            <person name="Platzer M."/>
        </authorList>
    </citation>
    <scope>NUCLEOTIDE SEQUENCE</scope>
    <source>
        <tissue evidence="13">Brain</tissue>
    </source>
</reference>
<dbReference type="PROSITE" id="PS50157">
    <property type="entry name" value="ZINC_FINGER_C2H2_2"/>
    <property type="match status" value="7"/>
</dbReference>
<keyword evidence="9" id="KW-0539">Nucleus</keyword>
<dbReference type="FunFam" id="3.30.160.60:FF:000358">
    <property type="entry name" value="zinc finger protein 24"/>
    <property type="match status" value="1"/>
</dbReference>
<feature type="domain" description="C2H2-type" evidence="12">
    <location>
        <begin position="327"/>
        <end position="350"/>
    </location>
</feature>
<proteinExistence type="predicted"/>
<feature type="region of interest" description="Disordered" evidence="11">
    <location>
        <begin position="44"/>
        <end position="151"/>
    </location>
</feature>
<keyword evidence="8" id="KW-0804">Transcription</keyword>
<protein>
    <recommendedName>
        <fullName evidence="12">C2H2-type domain-containing protein</fullName>
    </recommendedName>
</protein>
<reference evidence="13" key="1">
    <citation type="submission" date="2016-05" db="EMBL/GenBank/DDBJ databases">
        <authorList>
            <person name="Lavstsen T."/>
            <person name="Jespersen J.S."/>
        </authorList>
    </citation>
    <scope>NUCLEOTIDE SEQUENCE</scope>
    <source>
        <tissue evidence="13">Brain</tissue>
    </source>
</reference>
<dbReference type="PANTHER" id="PTHR24390">
    <property type="entry name" value="ZINC FINGER PROTEIN"/>
    <property type="match status" value="1"/>
</dbReference>
<feature type="domain" description="C2H2-type" evidence="12">
    <location>
        <begin position="187"/>
        <end position="214"/>
    </location>
</feature>
<feature type="domain" description="C2H2-type" evidence="12">
    <location>
        <begin position="215"/>
        <end position="242"/>
    </location>
</feature>
<dbReference type="InterPro" id="IPR013087">
    <property type="entry name" value="Znf_C2H2_type"/>
</dbReference>
<feature type="domain" description="C2H2-type" evidence="12">
    <location>
        <begin position="299"/>
        <end position="326"/>
    </location>
</feature>
<evidence type="ECO:0000313" key="13">
    <source>
        <dbReference type="EMBL" id="SBR89457.1"/>
    </source>
</evidence>
<evidence type="ECO:0000256" key="10">
    <source>
        <dbReference type="PROSITE-ProRule" id="PRU00042"/>
    </source>
</evidence>
<dbReference type="AlphaFoldDB" id="A0A1A8Q847"/>
<dbReference type="FunFam" id="3.30.160.60:FF:000065">
    <property type="entry name" value="B-cell CLL/lymphoma 6, member B"/>
    <property type="match status" value="1"/>
</dbReference>
<evidence type="ECO:0000256" key="3">
    <source>
        <dbReference type="ARBA" id="ARBA00022737"/>
    </source>
</evidence>
<dbReference type="InterPro" id="IPR036236">
    <property type="entry name" value="Znf_C2H2_sf"/>
</dbReference>
<dbReference type="GO" id="GO:0005634">
    <property type="term" value="C:nucleus"/>
    <property type="evidence" value="ECO:0007669"/>
    <property type="project" value="UniProtKB-SubCell"/>
</dbReference>
<dbReference type="GO" id="GO:0000978">
    <property type="term" value="F:RNA polymerase II cis-regulatory region sequence-specific DNA binding"/>
    <property type="evidence" value="ECO:0007669"/>
    <property type="project" value="TreeGrafter"/>
</dbReference>
<organism evidence="13">
    <name type="scientific">Nothobranchius rachovii</name>
    <name type="common">bluefin notho</name>
    <dbReference type="NCBI Taxonomy" id="451742"/>
    <lineage>
        <taxon>Eukaryota</taxon>
        <taxon>Metazoa</taxon>
        <taxon>Chordata</taxon>
        <taxon>Craniata</taxon>
        <taxon>Vertebrata</taxon>
        <taxon>Euteleostomi</taxon>
        <taxon>Actinopterygii</taxon>
        <taxon>Neopterygii</taxon>
        <taxon>Teleostei</taxon>
        <taxon>Neoteleostei</taxon>
        <taxon>Acanthomorphata</taxon>
        <taxon>Ovalentaria</taxon>
        <taxon>Atherinomorphae</taxon>
        <taxon>Cyprinodontiformes</taxon>
        <taxon>Nothobranchiidae</taxon>
        <taxon>Nothobranchius</taxon>
    </lineage>
</organism>
<dbReference type="FunFam" id="3.30.160.60:FF:000478">
    <property type="entry name" value="Zinc finger protein 133"/>
    <property type="match status" value="1"/>
</dbReference>
<feature type="domain" description="C2H2-type" evidence="12">
    <location>
        <begin position="243"/>
        <end position="270"/>
    </location>
</feature>
<evidence type="ECO:0000256" key="6">
    <source>
        <dbReference type="ARBA" id="ARBA00023015"/>
    </source>
</evidence>
<dbReference type="FunFam" id="3.30.160.60:FF:000710">
    <property type="entry name" value="Zinc finger protein 768"/>
    <property type="match status" value="1"/>
</dbReference>
<dbReference type="GO" id="GO:0008270">
    <property type="term" value="F:zinc ion binding"/>
    <property type="evidence" value="ECO:0007669"/>
    <property type="project" value="UniProtKB-KW"/>
</dbReference>
<evidence type="ECO:0000256" key="9">
    <source>
        <dbReference type="ARBA" id="ARBA00023242"/>
    </source>
</evidence>
<keyword evidence="5" id="KW-0862">Zinc</keyword>
<sequence length="350" mass="40727">MLRVLQKKQIMGQEPDCRTGKKLFSPLGDVQQLFVVKEEQQDRIPSLNHEDQKLPQIKEEQEEADLTECMFSPVQVKEEDDTEMPQSSRLLHNRTGENKYFRRPALDQCSDSDPEDKTSSETDVSDGKWEERSEPASCLNSAETTKGSDTKHSSEKKLYKCTECSKTFKRRQYLLQHIRIHTGEKPFICSFCDAAFTWKHVLENHVRIHTGEKPFSCSICGLCFKSKQTLQCHKPCYSEKKPFSCNICEAVFRWRFSLVKHMRVHSGEKPFSCSVCGRSFRHKESLNSHKRCHTGEKPYMCSDCKATFKWCTSLMRHKKTHTGEKPFSCSVCDADFVNKRELVKHRRQHK</sequence>
<keyword evidence="6" id="KW-0805">Transcription regulation</keyword>
<dbReference type="GO" id="GO:0003700">
    <property type="term" value="F:DNA-binding transcription factor activity"/>
    <property type="evidence" value="ECO:0007669"/>
    <property type="project" value="TreeGrafter"/>
</dbReference>
<gene>
    <name evidence="13" type="primary">Nfu_g_1_010061</name>
</gene>
<evidence type="ECO:0000256" key="2">
    <source>
        <dbReference type="ARBA" id="ARBA00022723"/>
    </source>
</evidence>
<evidence type="ECO:0000256" key="11">
    <source>
        <dbReference type="SAM" id="MobiDB-lite"/>
    </source>
</evidence>
<keyword evidence="3" id="KW-0677">Repeat</keyword>
<evidence type="ECO:0000256" key="1">
    <source>
        <dbReference type="ARBA" id="ARBA00004123"/>
    </source>
</evidence>
<evidence type="ECO:0000256" key="4">
    <source>
        <dbReference type="ARBA" id="ARBA00022771"/>
    </source>
</evidence>
<keyword evidence="4 10" id="KW-0863">Zinc-finger</keyword>
<dbReference type="Pfam" id="PF00096">
    <property type="entry name" value="zf-C2H2"/>
    <property type="match status" value="4"/>
</dbReference>
<dbReference type="Pfam" id="PF13912">
    <property type="entry name" value="zf-C2H2_6"/>
    <property type="match status" value="1"/>
</dbReference>
<evidence type="ECO:0000256" key="7">
    <source>
        <dbReference type="ARBA" id="ARBA00023125"/>
    </source>
</evidence>
<dbReference type="PROSITE" id="PS00028">
    <property type="entry name" value="ZINC_FINGER_C2H2_1"/>
    <property type="match status" value="6"/>
</dbReference>